<dbReference type="EMBL" id="LHYE01000001">
    <property type="protein sequence ID" value="KXB07754.1"/>
    <property type="molecule type" value="Genomic_DNA"/>
</dbReference>
<gene>
    <name evidence="1" type="ORF">AKJ51_00125</name>
</gene>
<evidence type="ECO:0000313" key="2">
    <source>
        <dbReference type="Proteomes" id="UP000070263"/>
    </source>
</evidence>
<keyword evidence="2" id="KW-1185">Reference proteome</keyword>
<evidence type="ECO:0000313" key="1">
    <source>
        <dbReference type="EMBL" id="KXB07754.1"/>
    </source>
</evidence>
<organism evidence="1 2">
    <name type="scientific">candidate division MSBL1 archaeon SCGC-AAA382A20</name>
    <dbReference type="NCBI Taxonomy" id="1698280"/>
    <lineage>
        <taxon>Archaea</taxon>
        <taxon>Methanobacteriati</taxon>
        <taxon>Methanobacteriota</taxon>
        <taxon>candidate division MSBL1</taxon>
    </lineage>
</organism>
<dbReference type="AlphaFoldDB" id="A0A133VMS2"/>
<sequence>MSEKRIISDAEIEELLEEFNPSELDSAMSRMCPFYKNGDTELTSVYGSIHRFVQSRLLAKLQLKLDDLSIAGELRGDDGERIDGIVTKYRVALNGKKVEILTENGEETHEVAVLEVKTGSFGPLQPAAYAHQWGLPVIVIEIKTEDVHLVDQQTASKFLSEAASHMENMENLKDEGQKIPDYYQCKDCRNTNCEYSRDDENNTGNDAIKKKSEILENLDNATEKTVSTIREILEESDYTSTIQSSESQEVLEK</sequence>
<accession>A0A133VMS2</accession>
<name>A0A133VMS2_9EURY</name>
<proteinExistence type="predicted"/>
<protein>
    <submittedName>
        <fullName evidence="1">Uncharacterized protein</fullName>
    </submittedName>
</protein>
<comment type="caution">
    <text evidence="1">The sequence shown here is derived from an EMBL/GenBank/DDBJ whole genome shotgun (WGS) entry which is preliminary data.</text>
</comment>
<reference evidence="1 2" key="1">
    <citation type="journal article" date="2016" name="Sci. Rep.">
        <title>Metabolic traits of an uncultured archaeal lineage -MSBL1- from brine pools of the Red Sea.</title>
        <authorList>
            <person name="Mwirichia R."/>
            <person name="Alam I."/>
            <person name="Rashid M."/>
            <person name="Vinu M."/>
            <person name="Ba-Alawi W."/>
            <person name="Anthony Kamau A."/>
            <person name="Kamanda Ngugi D."/>
            <person name="Goker M."/>
            <person name="Klenk H.P."/>
            <person name="Bajic V."/>
            <person name="Stingl U."/>
        </authorList>
    </citation>
    <scope>NUCLEOTIDE SEQUENCE [LARGE SCALE GENOMIC DNA]</scope>
    <source>
        <strain evidence="1">SCGC-AAA382A20</strain>
    </source>
</reference>
<dbReference type="Proteomes" id="UP000070263">
    <property type="component" value="Unassembled WGS sequence"/>
</dbReference>